<dbReference type="PATRIC" id="fig|1293598.4.peg.1090"/>
<gene>
    <name evidence="4" type="ORF">IV56_GL001040</name>
</gene>
<evidence type="ECO:0000256" key="1">
    <source>
        <dbReference type="SAM" id="Phobius"/>
    </source>
</evidence>
<feature type="transmembrane region" description="Helical" evidence="1">
    <location>
        <begin position="20"/>
        <end position="42"/>
    </location>
</feature>
<reference evidence="4 5" key="1">
    <citation type="journal article" date="2015" name="Genome Announc.">
        <title>Expanding the biotechnology potential of lactobacilli through comparative genomics of 213 strains and associated genera.</title>
        <authorList>
            <person name="Sun Z."/>
            <person name="Harris H.M."/>
            <person name="McCann A."/>
            <person name="Guo C."/>
            <person name="Argimon S."/>
            <person name="Zhang W."/>
            <person name="Yang X."/>
            <person name="Jeffery I.B."/>
            <person name="Cooney J.C."/>
            <person name="Kagawa T.F."/>
            <person name="Liu W."/>
            <person name="Song Y."/>
            <person name="Salvetti E."/>
            <person name="Wrobel A."/>
            <person name="Rasinkangas P."/>
            <person name="Parkhill J."/>
            <person name="Rea M.C."/>
            <person name="O'Sullivan O."/>
            <person name="Ritari J."/>
            <person name="Douillard F.P."/>
            <person name="Paul Ross R."/>
            <person name="Yang R."/>
            <person name="Briner A.E."/>
            <person name="Felis G.E."/>
            <person name="de Vos W.M."/>
            <person name="Barrangou R."/>
            <person name="Klaenhammer T.R."/>
            <person name="Caufield P.W."/>
            <person name="Cui Y."/>
            <person name="Zhang H."/>
            <person name="O'Toole P.W."/>
        </authorList>
    </citation>
    <scope>NUCLEOTIDE SEQUENCE [LARGE SCALE GENOMIC DNA]</scope>
    <source>
        <strain evidence="4 5">DSM 24301</strain>
    </source>
</reference>
<name>A0A0R2MSP9_9LACO</name>
<dbReference type="Pfam" id="PF13791">
    <property type="entry name" value="Sigma_reg_C"/>
    <property type="match status" value="1"/>
</dbReference>
<accession>A0A0R2MSP9</accession>
<dbReference type="Proteomes" id="UP000050969">
    <property type="component" value="Unassembled WGS sequence"/>
</dbReference>
<evidence type="ECO:0000259" key="2">
    <source>
        <dbReference type="Pfam" id="PF13791"/>
    </source>
</evidence>
<dbReference type="STRING" id="1293598.IV56_GL001040"/>
<protein>
    <recommendedName>
        <fullName evidence="6">Anti-sigma factor</fullName>
    </recommendedName>
</protein>
<keyword evidence="5" id="KW-1185">Reference proteome</keyword>
<comment type="caution">
    <text evidence="4">The sequence shown here is derived from an EMBL/GenBank/DDBJ whole genome shotgun (WGS) entry which is preliminary data.</text>
</comment>
<keyword evidence="1" id="KW-0472">Membrane</keyword>
<proteinExistence type="predicted"/>
<dbReference type="InterPro" id="IPR029101">
    <property type="entry name" value="Sigma_reg_N"/>
</dbReference>
<dbReference type="EMBL" id="JQCE01000035">
    <property type="protein sequence ID" value="KRO16598.1"/>
    <property type="molecule type" value="Genomic_DNA"/>
</dbReference>
<evidence type="ECO:0000259" key="3">
    <source>
        <dbReference type="Pfam" id="PF13800"/>
    </source>
</evidence>
<sequence length="312" mass="35291">MNDFDADLKRLARKSKVKRWLYTVLISLVTGLLLLVISYAGVQLLARRNYQRLDANFVTQELIQSPNILTSSRVLANNGVFGAELVSDCYKNIDGYQVAWAQKRGTFDWLHLNVETSSDGVDQNNGTLRNRVNREKIPTFTNPRAKDYRTKREVGTLKQAKNMVAEVAVTFDRPYTYREIQTMVPANLLINWYWSGTSSRANVDRLGTYIGVNADETSGRLTAAAYREFVNQVHRFGQDKQVSWTLDDGVTYKLYQDAVKQTPTTELNQAQFGGLIVSGRTENLLQLQNLAWAKSTVIGTMVPVRGDIKPLK</sequence>
<dbReference type="RefSeq" id="WP_056992948.1">
    <property type="nucleotide sequence ID" value="NZ_JQCE01000035.1"/>
</dbReference>
<dbReference type="AlphaFoldDB" id="A0A0R2MSP9"/>
<feature type="domain" description="Sigma factor regulator C-terminal" evidence="2">
    <location>
        <begin position="161"/>
        <end position="299"/>
    </location>
</feature>
<keyword evidence="1" id="KW-1133">Transmembrane helix</keyword>
<dbReference type="InterPro" id="IPR025672">
    <property type="entry name" value="Sigma_reg_C_dom"/>
</dbReference>
<evidence type="ECO:0008006" key="6">
    <source>
        <dbReference type="Google" id="ProtNLM"/>
    </source>
</evidence>
<evidence type="ECO:0000313" key="4">
    <source>
        <dbReference type="EMBL" id="KRO16598.1"/>
    </source>
</evidence>
<feature type="domain" description="Sigma factor regulator N-terminal" evidence="3">
    <location>
        <begin position="9"/>
        <end position="98"/>
    </location>
</feature>
<evidence type="ECO:0000313" key="5">
    <source>
        <dbReference type="Proteomes" id="UP000050969"/>
    </source>
</evidence>
<organism evidence="4 5">
    <name type="scientific">Lacticaseibacillus saniviri JCM 17471 = DSM 24301</name>
    <dbReference type="NCBI Taxonomy" id="1293598"/>
    <lineage>
        <taxon>Bacteria</taxon>
        <taxon>Bacillati</taxon>
        <taxon>Bacillota</taxon>
        <taxon>Bacilli</taxon>
        <taxon>Lactobacillales</taxon>
        <taxon>Lactobacillaceae</taxon>
        <taxon>Lacticaseibacillus</taxon>
    </lineage>
</organism>
<keyword evidence="1" id="KW-0812">Transmembrane</keyword>
<dbReference type="Pfam" id="PF13800">
    <property type="entry name" value="Sigma_reg_N"/>
    <property type="match status" value="1"/>
</dbReference>